<protein>
    <submittedName>
        <fullName evidence="1">CreA protein</fullName>
    </submittedName>
</protein>
<name>A0A812HSU0_9DINO</name>
<dbReference type="PANTHER" id="PTHR37952">
    <property type="match status" value="1"/>
</dbReference>
<keyword evidence="2" id="KW-1185">Reference proteome</keyword>
<reference evidence="1" key="1">
    <citation type="submission" date="2021-02" db="EMBL/GenBank/DDBJ databases">
        <authorList>
            <person name="Dougan E. K."/>
            <person name="Rhodes N."/>
            <person name="Thang M."/>
            <person name="Chan C."/>
        </authorList>
    </citation>
    <scope>NUCLEOTIDE SEQUENCE</scope>
</reference>
<proteinExistence type="predicted"/>
<dbReference type="Proteomes" id="UP000604046">
    <property type="component" value="Unassembled WGS sequence"/>
</dbReference>
<dbReference type="InterPro" id="IPR010292">
    <property type="entry name" value="Uncharacterised_CreA"/>
</dbReference>
<dbReference type="AlphaFoldDB" id="A0A812HSU0"/>
<dbReference type="EMBL" id="CAJNDS010000111">
    <property type="protein sequence ID" value="CAE6960084.1"/>
    <property type="molecule type" value="Genomic_DNA"/>
</dbReference>
<evidence type="ECO:0000313" key="1">
    <source>
        <dbReference type="EMBL" id="CAE6960084.1"/>
    </source>
</evidence>
<accession>A0A812HSU0</accession>
<gene>
    <name evidence="1" type="primary">creA</name>
    <name evidence="1" type="ORF">SNAT2548_LOCUS1910</name>
</gene>
<dbReference type="PANTHER" id="PTHR37952:SF2">
    <property type="entry name" value="PROTEIN CREA"/>
    <property type="match status" value="1"/>
</dbReference>
<dbReference type="OrthoDB" id="429350at2759"/>
<organism evidence="1 2">
    <name type="scientific">Symbiodinium natans</name>
    <dbReference type="NCBI Taxonomy" id="878477"/>
    <lineage>
        <taxon>Eukaryota</taxon>
        <taxon>Sar</taxon>
        <taxon>Alveolata</taxon>
        <taxon>Dinophyceae</taxon>
        <taxon>Suessiales</taxon>
        <taxon>Symbiodiniaceae</taxon>
        <taxon>Symbiodinium</taxon>
    </lineage>
</organism>
<sequence>MSTQARLMPAATPTGRIMVVRSRRITLLARLVAVATGAYLTCRGTTFVGTWRARCTLSVPSPFLSAQCAGVARGARGSQTECTGSLEQLAYSASAAGLALLLGFFVMQAPARAESKRLVGEIPASGFIFKDTINVEAFEDPKVSGVSLYISDFSRSMADRVSKGDFFSDPGAAGLTCAKNGPVKISPDLKPSKEGEDVFSESRAILFKTLKVKRIYDADAKNILYVAYTERVDNNNDANKSRFKSQVCAVHIDGVRDKA</sequence>
<dbReference type="Pfam" id="PF05981">
    <property type="entry name" value="CreA"/>
    <property type="match status" value="1"/>
</dbReference>
<evidence type="ECO:0000313" key="2">
    <source>
        <dbReference type="Proteomes" id="UP000604046"/>
    </source>
</evidence>
<comment type="caution">
    <text evidence="1">The sequence shown here is derived from an EMBL/GenBank/DDBJ whole genome shotgun (WGS) entry which is preliminary data.</text>
</comment>